<sequence length="94" mass="10581">MGRELDHSYKNISCHSSGFYLTLQTLLAKENLVNCSLVSKLIGFQGAQLQMPSLVHQHKANPARLCTLILALQDHLTKFVLYPLTSRCLQEDIL</sequence>
<keyword evidence="2" id="KW-1185">Reference proteome</keyword>
<reference evidence="1 2" key="1">
    <citation type="submission" date="2023-05" db="EMBL/GenBank/DDBJ databases">
        <title>B98-5 Cell Line De Novo Hybrid Assembly: An Optical Mapping Approach.</title>
        <authorList>
            <person name="Kananen K."/>
            <person name="Auerbach J.A."/>
            <person name="Kautto E."/>
            <person name="Blachly J.S."/>
        </authorList>
    </citation>
    <scope>NUCLEOTIDE SEQUENCE [LARGE SCALE GENOMIC DNA]</scope>
    <source>
        <strain evidence="1">B95-8</strain>
        <tissue evidence="1">Cell line</tissue>
    </source>
</reference>
<name>A0ABQ9VMG1_SAGOE</name>
<accession>A0ABQ9VMG1</accession>
<protein>
    <submittedName>
        <fullName evidence="1">Uncharacterized protein</fullName>
    </submittedName>
</protein>
<organism evidence="1 2">
    <name type="scientific">Saguinus oedipus</name>
    <name type="common">Cotton-top tamarin</name>
    <name type="synonym">Oedipomidas oedipus</name>
    <dbReference type="NCBI Taxonomy" id="9490"/>
    <lineage>
        <taxon>Eukaryota</taxon>
        <taxon>Metazoa</taxon>
        <taxon>Chordata</taxon>
        <taxon>Craniata</taxon>
        <taxon>Vertebrata</taxon>
        <taxon>Euteleostomi</taxon>
        <taxon>Mammalia</taxon>
        <taxon>Eutheria</taxon>
        <taxon>Euarchontoglires</taxon>
        <taxon>Primates</taxon>
        <taxon>Haplorrhini</taxon>
        <taxon>Platyrrhini</taxon>
        <taxon>Cebidae</taxon>
        <taxon>Callitrichinae</taxon>
        <taxon>Saguinus</taxon>
    </lineage>
</organism>
<evidence type="ECO:0000313" key="1">
    <source>
        <dbReference type="EMBL" id="KAK2109763.1"/>
    </source>
</evidence>
<gene>
    <name evidence="1" type="ORF">P7K49_009509</name>
</gene>
<proteinExistence type="predicted"/>
<evidence type="ECO:0000313" key="2">
    <source>
        <dbReference type="Proteomes" id="UP001266305"/>
    </source>
</evidence>
<comment type="caution">
    <text evidence="1">The sequence shown here is derived from an EMBL/GenBank/DDBJ whole genome shotgun (WGS) entry which is preliminary data.</text>
</comment>
<dbReference type="Proteomes" id="UP001266305">
    <property type="component" value="Unassembled WGS sequence"/>
</dbReference>
<dbReference type="EMBL" id="JASSZA010000005">
    <property type="protein sequence ID" value="KAK2109763.1"/>
    <property type="molecule type" value="Genomic_DNA"/>
</dbReference>